<dbReference type="SUPFAM" id="SSF51182">
    <property type="entry name" value="RmlC-like cupins"/>
    <property type="match status" value="1"/>
</dbReference>
<accession>A0AA45WKC3</accession>
<reference evidence="2" key="1">
    <citation type="submission" date="2017-05" db="EMBL/GenBank/DDBJ databases">
        <authorList>
            <person name="Varghese N."/>
            <person name="Submissions S."/>
        </authorList>
    </citation>
    <scope>NUCLEOTIDE SEQUENCE</scope>
    <source>
        <strain evidence="2">DSM 18763</strain>
    </source>
</reference>
<organism evidence="2 3">
    <name type="scientific">Venenivibrio stagnispumantis</name>
    <dbReference type="NCBI Taxonomy" id="407998"/>
    <lineage>
        <taxon>Bacteria</taxon>
        <taxon>Pseudomonadati</taxon>
        <taxon>Aquificota</taxon>
        <taxon>Aquificia</taxon>
        <taxon>Aquificales</taxon>
        <taxon>Hydrogenothermaceae</taxon>
        <taxon>Venenivibrio</taxon>
    </lineage>
</organism>
<comment type="caution">
    <text evidence="2">The sequence shown here is derived from an EMBL/GenBank/DDBJ whole genome shotgun (WGS) entry which is preliminary data.</text>
</comment>
<dbReference type="Proteomes" id="UP001157947">
    <property type="component" value="Unassembled WGS sequence"/>
</dbReference>
<proteinExistence type="predicted"/>
<evidence type="ECO:0000313" key="3">
    <source>
        <dbReference type="Proteomes" id="UP001157947"/>
    </source>
</evidence>
<dbReference type="InterPro" id="IPR014710">
    <property type="entry name" value="RmlC-like_jellyroll"/>
</dbReference>
<dbReference type="AlphaFoldDB" id="A0AA45WKC3"/>
<evidence type="ECO:0000259" key="1">
    <source>
        <dbReference type="Pfam" id="PF07883"/>
    </source>
</evidence>
<dbReference type="Pfam" id="PF07883">
    <property type="entry name" value="Cupin_2"/>
    <property type="match status" value="1"/>
</dbReference>
<sequence>MELLRKTNITDEKEIRKILQKEGYKNIYIWEDFASTFYNWHIHNFDEVRWIIKGEIIIGTEDKEYHLKAGDMLIVPAKSRHWAKTEKGVKYICASKD</sequence>
<feature type="domain" description="Cupin type-2" evidence="1">
    <location>
        <begin position="40"/>
        <end position="87"/>
    </location>
</feature>
<dbReference type="EMBL" id="FXTX01000004">
    <property type="protein sequence ID" value="SMP06319.1"/>
    <property type="molecule type" value="Genomic_DNA"/>
</dbReference>
<name>A0AA45WKC3_9AQUI</name>
<dbReference type="InterPro" id="IPR013096">
    <property type="entry name" value="Cupin_2"/>
</dbReference>
<keyword evidence="3" id="KW-1185">Reference proteome</keyword>
<dbReference type="InterPro" id="IPR011051">
    <property type="entry name" value="RmlC_Cupin_sf"/>
</dbReference>
<dbReference type="RefSeq" id="WP_265134503.1">
    <property type="nucleotide sequence ID" value="NZ_FXTX01000004.1"/>
</dbReference>
<dbReference type="Gene3D" id="2.60.120.10">
    <property type="entry name" value="Jelly Rolls"/>
    <property type="match status" value="1"/>
</dbReference>
<gene>
    <name evidence="2" type="ORF">SAMN06264868_10444</name>
</gene>
<evidence type="ECO:0000313" key="2">
    <source>
        <dbReference type="EMBL" id="SMP06319.1"/>
    </source>
</evidence>
<protein>
    <submittedName>
        <fullName evidence="2">Cupin domain-containing protein</fullName>
    </submittedName>
</protein>